<dbReference type="AlphaFoldDB" id="A0A3M4LH30"/>
<sequence length="166" mass="18891">MISPAFKRQRASVSLLIKPKAWSLPMSLSPFHLAIPVYDLAAARAFYGQVFGLEEGRSSEHWVDFNFYGHQLVIHEAPKNAVQESAHSNPVDGHDVPVPHFGIVLQWEQWEALAERLKSFETRFVIEPYIRFKGQVGEQATMFLLDPCANALEFKAFKDMSQLFAK</sequence>
<evidence type="ECO:0000313" key="2">
    <source>
        <dbReference type="EMBL" id="RMQ40805.1"/>
    </source>
</evidence>
<dbReference type="InterPro" id="IPR037523">
    <property type="entry name" value="VOC_core"/>
</dbReference>
<accession>A0A3M4LH30</accession>
<dbReference type="Gene3D" id="3.10.180.10">
    <property type="entry name" value="2,3-Dihydroxybiphenyl 1,2-Dioxygenase, domain 1"/>
    <property type="match status" value="1"/>
</dbReference>
<dbReference type="Pfam" id="PF00903">
    <property type="entry name" value="Glyoxalase"/>
    <property type="match status" value="1"/>
</dbReference>
<dbReference type="EMBL" id="RBRE01000091">
    <property type="protein sequence ID" value="RMQ40805.1"/>
    <property type="molecule type" value="Genomic_DNA"/>
</dbReference>
<dbReference type="Proteomes" id="UP000277236">
    <property type="component" value="Unassembled WGS sequence"/>
</dbReference>
<evidence type="ECO:0000313" key="3">
    <source>
        <dbReference type="Proteomes" id="UP000277236"/>
    </source>
</evidence>
<feature type="domain" description="VOC" evidence="1">
    <location>
        <begin position="29"/>
        <end position="157"/>
    </location>
</feature>
<dbReference type="CDD" id="cd08357">
    <property type="entry name" value="VOC_like"/>
    <property type="match status" value="1"/>
</dbReference>
<evidence type="ECO:0000259" key="1">
    <source>
        <dbReference type="PROSITE" id="PS51819"/>
    </source>
</evidence>
<comment type="caution">
    <text evidence="2">The sequence shown here is derived from an EMBL/GenBank/DDBJ whole genome shotgun (WGS) entry which is preliminary data.</text>
</comment>
<dbReference type="InterPro" id="IPR004360">
    <property type="entry name" value="Glyas_Fos-R_dOase_dom"/>
</dbReference>
<dbReference type="SUPFAM" id="SSF54593">
    <property type="entry name" value="Glyoxalase/Bleomycin resistance protein/Dihydroxybiphenyl dioxygenase"/>
    <property type="match status" value="1"/>
</dbReference>
<dbReference type="PROSITE" id="PS51819">
    <property type="entry name" value="VOC"/>
    <property type="match status" value="1"/>
</dbReference>
<dbReference type="GO" id="GO:0051213">
    <property type="term" value="F:dioxygenase activity"/>
    <property type="evidence" value="ECO:0007669"/>
    <property type="project" value="UniProtKB-KW"/>
</dbReference>
<reference evidence="2 3" key="1">
    <citation type="submission" date="2018-08" db="EMBL/GenBank/DDBJ databases">
        <title>Recombination of ecologically and evolutionarily significant loci maintains genetic cohesion in the Pseudomonas syringae species complex.</title>
        <authorList>
            <person name="Dillon M."/>
            <person name="Thakur S."/>
            <person name="Almeida R.N.D."/>
            <person name="Weir B.S."/>
            <person name="Guttman D.S."/>
        </authorList>
    </citation>
    <scope>NUCLEOTIDE SEQUENCE [LARGE SCALE GENOMIC DNA]</scope>
    <source>
        <strain evidence="2 3">ICMP 3353</strain>
    </source>
</reference>
<organism evidence="2 3">
    <name type="scientific">Pseudomonas cichorii</name>
    <dbReference type="NCBI Taxonomy" id="36746"/>
    <lineage>
        <taxon>Bacteria</taxon>
        <taxon>Pseudomonadati</taxon>
        <taxon>Pseudomonadota</taxon>
        <taxon>Gammaproteobacteria</taxon>
        <taxon>Pseudomonadales</taxon>
        <taxon>Pseudomonadaceae</taxon>
        <taxon>Pseudomonas</taxon>
    </lineage>
</organism>
<dbReference type="PANTHER" id="PTHR39434:SF1">
    <property type="entry name" value="VOC DOMAIN-CONTAINING PROTEIN"/>
    <property type="match status" value="1"/>
</dbReference>
<keyword evidence="2" id="KW-0560">Oxidoreductase</keyword>
<gene>
    <name evidence="2" type="ORF">ALQ04_04719</name>
</gene>
<protein>
    <submittedName>
        <fullName evidence="2">Glyoxalase/bleomycin resistance protein/dioxygenase protein</fullName>
    </submittedName>
</protein>
<name>A0A3M4LH30_PSECI</name>
<keyword evidence="2" id="KW-0223">Dioxygenase</keyword>
<dbReference type="PANTHER" id="PTHR39434">
    <property type="match status" value="1"/>
</dbReference>
<dbReference type="InterPro" id="IPR029068">
    <property type="entry name" value="Glyas_Bleomycin-R_OHBP_Dase"/>
</dbReference>
<proteinExistence type="predicted"/>